<organism evidence="4 5">
    <name type="scientific">Halopseudomonas formosensis</name>
    <dbReference type="NCBI Taxonomy" id="1002526"/>
    <lineage>
        <taxon>Bacteria</taxon>
        <taxon>Pseudomonadati</taxon>
        <taxon>Pseudomonadota</taxon>
        <taxon>Gammaproteobacteria</taxon>
        <taxon>Pseudomonadales</taxon>
        <taxon>Pseudomonadaceae</taxon>
        <taxon>Halopseudomonas</taxon>
    </lineage>
</organism>
<keyword evidence="2" id="KW-0604">Photosystem II</keyword>
<dbReference type="SUPFAM" id="SSF110296">
    <property type="entry name" value="Oligoxyloglucan reducing end-specific cellobiohydrolase"/>
    <property type="match status" value="1"/>
</dbReference>
<dbReference type="Pfam" id="PF14870">
    <property type="entry name" value="PSII_BNR"/>
    <property type="match status" value="2"/>
</dbReference>
<keyword evidence="1" id="KW-0602">Photosynthesis</keyword>
<name>A0A1I6C5Z5_9GAMM</name>
<dbReference type="InterPro" id="IPR028203">
    <property type="entry name" value="PSII_CF48-like_dom"/>
</dbReference>
<sequence length="382" mass="41731">MTISCWLESSPTKRSISLAVACFLCLGLGSFSVLASETKSESSRGLHDPLEQPSIIQDLSRPQPAVAIAQAGGNLVSVGLRGLIMISSDGGNSWSPSTSPVASDLVQVRFRDELHGWAVGHDSVLLATTDGGKSWEVRLDGRSLVTLLREYYSTAAGIDEYEAESLLGEVDLALSTSSDSDVMATPFLDVFINDNGEGFLLGAFGMLLHTIDDGMTWQPWIERTENERRMHLYSIDMHGEQAYISGEQGLVMRLDRGLGRFVRVETPYAGTFFGVHVGDSLVMAYGLRGNLYVSRNEGLSWDRVDTQQQASLVDCLEDGPNHFILVSQRGELIRLDSRNLETARLEVPFSGEVSSAAMVDGSRELMVTQFSGVRKIDISKLN</sequence>
<dbReference type="InterPro" id="IPR015943">
    <property type="entry name" value="WD40/YVTN_repeat-like_dom_sf"/>
</dbReference>
<dbReference type="GO" id="GO:0009523">
    <property type="term" value="C:photosystem II"/>
    <property type="evidence" value="ECO:0007669"/>
    <property type="project" value="UniProtKB-KW"/>
</dbReference>
<reference evidence="4 5" key="1">
    <citation type="submission" date="2016-10" db="EMBL/GenBank/DDBJ databases">
        <authorList>
            <person name="de Groot N.N."/>
        </authorList>
    </citation>
    <scope>NUCLEOTIDE SEQUENCE [LARGE SCALE GENOMIC DNA]</scope>
    <source>
        <strain evidence="4 5">JCM 18415</strain>
    </source>
</reference>
<evidence type="ECO:0000313" key="5">
    <source>
        <dbReference type="Proteomes" id="UP000242815"/>
    </source>
</evidence>
<dbReference type="RefSeq" id="WP_090540806.1">
    <property type="nucleotide sequence ID" value="NZ_FOYD01000014.1"/>
</dbReference>
<evidence type="ECO:0000256" key="1">
    <source>
        <dbReference type="ARBA" id="ARBA00022531"/>
    </source>
</evidence>
<dbReference type="GO" id="GO:0015979">
    <property type="term" value="P:photosynthesis"/>
    <property type="evidence" value="ECO:0007669"/>
    <property type="project" value="UniProtKB-KW"/>
</dbReference>
<evidence type="ECO:0000313" key="4">
    <source>
        <dbReference type="EMBL" id="SFQ88587.1"/>
    </source>
</evidence>
<dbReference type="PANTHER" id="PTHR47199:SF2">
    <property type="entry name" value="PHOTOSYSTEM II STABILITY_ASSEMBLY FACTOR HCF136, CHLOROPLASTIC"/>
    <property type="match status" value="1"/>
</dbReference>
<dbReference type="AlphaFoldDB" id="A0A1I6C5Z5"/>
<dbReference type="EMBL" id="FOYD01000014">
    <property type="protein sequence ID" value="SFQ88587.1"/>
    <property type="molecule type" value="Genomic_DNA"/>
</dbReference>
<evidence type="ECO:0000259" key="3">
    <source>
        <dbReference type="Pfam" id="PF14870"/>
    </source>
</evidence>
<evidence type="ECO:0000256" key="2">
    <source>
        <dbReference type="ARBA" id="ARBA00023276"/>
    </source>
</evidence>
<proteinExistence type="predicted"/>
<feature type="domain" description="Photosynthesis system II assembly factor Ycf48/Hcf136-like" evidence="3">
    <location>
        <begin position="186"/>
        <end position="332"/>
    </location>
</feature>
<protein>
    <recommendedName>
        <fullName evidence="3">Photosynthesis system II assembly factor Ycf48/Hcf136-like domain-containing protein</fullName>
    </recommendedName>
</protein>
<dbReference type="STRING" id="1002526.SAMN05216578_11424"/>
<dbReference type="PANTHER" id="PTHR47199">
    <property type="entry name" value="PHOTOSYSTEM II STABILITY/ASSEMBLY FACTOR HCF136, CHLOROPLASTIC"/>
    <property type="match status" value="1"/>
</dbReference>
<dbReference type="OrthoDB" id="9813892at2"/>
<gene>
    <name evidence="4" type="ORF">SAMN05216578_11424</name>
</gene>
<dbReference type="Gene3D" id="2.130.10.10">
    <property type="entry name" value="YVTN repeat-like/Quinoprotein amine dehydrogenase"/>
    <property type="match status" value="1"/>
</dbReference>
<accession>A0A1I6C5Z5</accession>
<dbReference type="Proteomes" id="UP000242815">
    <property type="component" value="Unassembled WGS sequence"/>
</dbReference>
<feature type="domain" description="Photosynthesis system II assembly factor Ycf48/Hcf136-like" evidence="3">
    <location>
        <begin position="79"/>
        <end position="136"/>
    </location>
</feature>